<evidence type="ECO:0000313" key="2">
    <source>
        <dbReference type="Proteomes" id="UP000004014"/>
    </source>
</evidence>
<sequence length="166" mass="20260">MTYQESVWGQWLMKIAASRPKDNKHIESQRGQEILAVMLEEEKRAFNWRRSDLDTFWIDVQLFTLYGFEDNMVRFLCRQQPGIDNHDKHRAERNAYAEMMRGMDKLKKIQFPEIFGKHLPEDEEQRLFEEEMMRRVTERIEDVLHGSPIRWDKHDYGYRVSDDRKY</sequence>
<protein>
    <submittedName>
        <fullName evidence="1">Uncharacterized protein</fullName>
    </submittedName>
</protein>
<reference evidence="1 2" key="1">
    <citation type="submission" date="2011-03" db="EMBL/GenBank/DDBJ databases">
        <title>Deep-sequencing identification of multiple resistance mechanism for the high antibiotic-resistance strain Streptococcus suis R61.</title>
        <authorList>
            <person name="Hu P."/>
            <person name="Yang M."/>
            <person name="Jin M."/>
            <person name="Xiao J."/>
        </authorList>
    </citation>
    <scope>NUCLEOTIDE SEQUENCE [LARGE SCALE GENOMIC DNA]</scope>
    <source>
        <strain evidence="1 2">R61</strain>
    </source>
</reference>
<gene>
    <name evidence="1" type="ORF">SSUR61_1031</name>
</gene>
<comment type="caution">
    <text evidence="1">The sequence shown here is derived from an EMBL/GenBank/DDBJ whole genome shotgun (WGS) entry which is preliminary data.</text>
</comment>
<dbReference type="AlphaFoldDB" id="A0AA87K521"/>
<dbReference type="RefSeq" id="WP_004195151.1">
    <property type="nucleotide sequence ID" value="NZ_AEYY01000030.1"/>
</dbReference>
<name>A0AA87K521_STRSU</name>
<dbReference type="Proteomes" id="UP000004014">
    <property type="component" value="Unassembled WGS sequence"/>
</dbReference>
<accession>A0AA87K521</accession>
<organism evidence="1 2">
    <name type="scientific">Streptococcus suis R61</name>
    <dbReference type="NCBI Taxonomy" id="996306"/>
    <lineage>
        <taxon>Bacteria</taxon>
        <taxon>Bacillati</taxon>
        <taxon>Bacillota</taxon>
        <taxon>Bacilli</taxon>
        <taxon>Lactobacillales</taxon>
        <taxon>Streptococcaceae</taxon>
        <taxon>Streptococcus</taxon>
    </lineage>
</organism>
<proteinExistence type="predicted"/>
<evidence type="ECO:0000313" key="1">
    <source>
        <dbReference type="EMBL" id="EHC03033.1"/>
    </source>
</evidence>
<dbReference type="EMBL" id="AEYY01000030">
    <property type="protein sequence ID" value="EHC03033.1"/>
    <property type="molecule type" value="Genomic_DNA"/>
</dbReference>